<dbReference type="Proteomes" id="UP000035762">
    <property type="component" value="Unassembled WGS sequence"/>
</dbReference>
<sequence length="215" mass="23421">MTRFPWKTALTVSTLLAATVYASAQMSSGRMNGHMQQGGTMDQMHQQMMQRGGMGNRGMMHGAQAGVTSTPTMPGQDAFGAIQEIVQLLQADAKTDWAKVNIEALRQHLIDMNEVTLHAAATQRDVDNGIEIKVTGEGRTLEAIKRMVPAHVSELREIGWNAKSDDLQNGVTLTVIASETQPLTKLRALGFMGIMVQGGHHQQHHLMIAAGQFVH</sequence>
<proteinExistence type="predicted"/>
<keyword evidence="1" id="KW-0732">Signal</keyword>
<feature type="signal peptide" evidence="1">
    <location>
        <begin position="1"/>
        <end position="24"/>
    </location>
</feature>
<gene>
    <name evidence="2" type="ORF">BN961_01818</name>
</gene>
<evidence type="ECO:0000313" key="2">
    <source>
        <dbReference type="EMBL" id="CEG08403.1"/>
    </source>
</evidence>
<dbReference type="OrthoDB" id="1524152at2"/>
<keyword evidence="3" id="KW-1185">Reference proteome</keyword>
<accession>A0A090N7D3</accession>
<reference evidence="2 3" key="1">
    <citation type="journal article" date="2014" name="Genome Announc.">
        <title>Genome Sequence of Afipia felis Strain 76713, Isolated in Hospital Water Using an Amoeba Co-Culture Procedure.</title>
        <authorList>
            <person name="Benamar S."/>
            <person name="La Scola B."/>
            <person name="Croce O."/>
        </authorList>
    </citation>
    <scope>NUCLEOTIDE SEQUENCE [LARGE SCALE GENOMIC DNA]</scope>
    <source>
        <strain evidence="2 3">76713</strain>
    </source>
</reference>
<name>A0A090N7D3_AFIFE</name>
<evidence type="ECO:0000313" key="3">
    <source>
        <dbReference type="Proteomes" id="UP000035762"/>
    </source>
</evidence>
<feature type="chain" id="PRO_5001861286" evidence="1">
    <location>
        <begin position="25"/>
        <end position="215"/>
    </location>
</feature>
<dbReference type="RefSeq" id="WP_156186840.1">
    <property type="nucleotide sequence ID" value="NZ_CCAZ020000001.1"/>
</dbReference>
<comment type="caution">
    <text evidence="2">The sequence shown here is derived from an EMBL/GenBank/DDBJ whole genome shotgun (WGS) entry which is preliminary data.</text>
</comment>
<dbReference type="STRING" id="1035.BN961_01818"/>
<dbReference type="EMBL" id="CCAZ020000001">
    <property type="protein sequence ID" value="CEG08403.1"/>
    <property type="molecule type" value="Genomic_DNA"/>
</dbReference>
<evidence type="ECO:0000256" key="1">
    <source>
        <dbReference type="SAM" id="SignalP"/>
    </source>
</evidence>
<protein>
    <submittedName>
        <fullName evidence="2">Uncharacterized protein</fullName>
    </submittedName>
</protein>
<dbReference type="AlphaFoldDB" id="A0A090N7D3"/>
<organism evidence="2 3">
    <name type="scientific">Afipia felis</name>
    <name type="common">Cat scratch disease bacillus</name>
    <dbReference type="NCBI Taxonomy" id="1035"/>
    <lineage>
        <taxon>Bacteria</taxon>
        <taxon>Pseudomonadati</taxon>
        <taxon>Pseudomonadota</taxon>
        <taxon>Alphaproteobacteria</taxon>
        <taxon>Hyphomicrobiales</taxon>
        <taxon>Nitrobacteraceae</taxon>
        <taxon>Afipia</taxon>
    </lineage>
</organism>